<keyword evidence="1" id="KW-0732">Signal</keyword>
<keyword evidence="2" id="KW-0808">Transferase</keyword>
<gene>
    <name evidence="2" type="ORF">H6B30_12150</name>
</gene>
<feature type="chain" id="PRO_5037233820" evidence="1">
    <location>
        <begin position="22"/>
        <end position="415"/>
    </location>
</feature>
<name>A0A938WQX5_9BACT</name>
<dbReference type="EMBL" id="JACJJL010000022">
    <property type="protein sequence ID" value="MBM6662493.1"/>
    <property type="molecule type" value="Genomic_DNA"/>
</dbReference>
<reference evidence="2 3" key="1">
    <citation type="journal article" date="2021" name="Sci. Rep.">
        <title>The distribution of antibiotic resistance genes in chicken gut microbiota commensals.</title>
        <authorList>
            <person name="Juricova H."/>
            <person name="Matiasovicova J."/>
            <person name="Kubasova T."/>
            <person name="Cejkova D."/>
            <person name="Rychlik I."/>
        </authorList>
    </citation>
    <scope>NUCLEOTIDE SEQUENCE [LARGE SCALE GENOMIC DNA]</scope>
    <source>
        <strain evidence="2 3">An819</strain>
    </source>
</reference>
<dbReference type="Proteomes" id="UP000764045">
    <property type="component" value="Unassembled WGS sequence"/>
</dbReference>
<organism evidence="2 3">
    <name type="scientific">Marseilla massiliensis</name>
    <dbReference type="NCBI Taxonomy" id="1841864"/>
    <lineage>
        <taxon>Bacteria</taxon>
        <taxon>Pseudomonadati</taxon>
        <taxon>Bacteroidota</taxon>
        <taxon>Bacteroidia</taxon>
        <taxon>Bacteroidales</taxon>
        <taxon>Prevotellaceae</taxon>
        <taxon>Marseilla</taxon>
    </lineage>
</organism>
<accession>A0A938WQX5</accession>
<keyword evidence="3" id="KW-1185">Reference proteome</keyword>
<evidence type="ECO:0000256" key="1">
    <source>
        <dbReference type="SAM" id="SignalP"/>
    </source>
</evidence>
<comment type="caution">
    <text evidence="2">The sequence shown here is derived from an EMBL/GenBank/DDBJ whole genome shotgun (WGS) entry which is preliminary data.</text>
</comment>
<keyword evidence="2" id="KW-0418">Kinase</keyword>
<dbReference type="InterPro" id="IPR014867">
    <property type="entry name" value="Spore_coat_CotH_CotH2/3/7"/>
</dbReference>
<dbReference type="RefSeq" id="WP_205110934.1">
    <property type="nucleotide sequence ID" value="NZ_JACJJL010000022.1"/>
</dbReference>
<evidence type="ECO:0000313" key="2">
    <source>
        <dbReference type="EMBL" id="MBM6662493.1"/>
    </source>
</evidence>
<proteinExistence type="predicted"/>
<protein>
    <submittedName>
        <fullName evidence="2">CotH kinase family protein</fullName>
    </submittedName>
</protein>
<sequence>MNMRFIALLAAVMAVASSAVAEGNLPTVFIDTPGSKPADSRDKWVADCRLRVVSPDGIVLFETKSAEIKGRGHSTLAKPKKPMAIRLGKRTPLLGMAGGKRWVLLADFMDHSRLRNRLALAMARATCMDWTPACRHVDVVLNGRPQGCYLLAEQVRVARGRVDIDERRGVLLEVDAYDDGDPRFVTAVRRLPVNVKSPSKPSAAMVDSIRLFLDEIEQNLYSSPQNGRFEPWRHMRLDTFADWWLVNEMAQNAEPNGPRSCYMYRDAGGLLAAGPVWDFDLAFITVGLDGGGDLRPARLNRPDAVRLTTDSVYNRHALWYDRLLSDSSFVALVASRWTALRPRWAALSDSLVLWRREIEPSALADEALWRGQDPARFDTCTTFRASADNLRATYLRRFAAMDSIVAALRRQFGAR</sequence>
<dbReference type="Pfam" id="PF08757">
    <property type="entry name" value="CotH"/>
    <property type="match status" value="1"/>
</dbReference>
<feature type="signal peptide" evidence="1">
    <location>
        <begin position="1"/>
        <end position="21"/>
    </location>
</feature>
<dbReference type="GO" id="GO:0016301">
    <property type="term" value="F:kinase activity"/>
    <property type="evidence" value="ECO:0007669"/>
    <property type="project" value="UniProtKB-KW"/>
</dbReference>
<evidence type="ECO:0000313" key="3">
    <source>
        <dbReference type="Proteomes" id="UP000764045"/>
    </source>
</evidence>
<dbReference type="AlphaFoldDB" id="A0A938WQX5"/>